<dbReference type="EMBL" id="KI894029">
    <property type="protein sequence ID" value="OBR86756.1"/>
    <property type="molecule type" value="Genomic_DNA"/>
</dbReference>
<sequence length="2548" mass="280403">MGDHASPPSLRPGKRVPSGPRPPPLPLRGSPTSSKISPSLNPSLRKQTSFGSLGKLISTPVESPLDSIIDAEHDFTISPDSPPVLTPAAGPSQDVSSVSVPPSLKEAQNQEEKEKEKQDKGQGRPHAKTITALPMSRETSKNRSQTLPDPGRPSTPTSASFFVTRPVTPTGITSPPKSKSKPKPSRLNTSNLMTSTATSPTKMVSPGMKHWQQVRSHVMAPTPAEERAAHHHGRPHPAKKMTGLVSKAAGRFGFRHAADNVIGYNDRRNSMMGILSNLNDLSQEEKENITRERRKFARDVKVCLDACCPEESKRRLARIGYGSDKGPSKSIFQQETKSSGMSMHTSSHHAFGSQGNNVNAKFTFDPEFSAFAPLLMELHKHLPSARAKKPWSRTCPHHSALLAELGSAFLQDSTSTDGERQQALEVFGVIVKNWASDNADEELERWLWLSRALLTDDKQLRNRGLALLNGFLHPDSSLPKAIDRPRTALAFLSLACALIQLLHAIEMSGYGNEDHLQMVNGFLADLSEGDIIDLEETSLVELLGSLELGGSLGGVDKELVWMAVGMIMGTQPSLVPWLLIEKGQVLQRFYPPPLLHATPPIILNLRSRSICLFFTSYTTLTSSSTDVTLAMRLWRSARDFLIPEIEHLPDEDGSLALSVSTFLLQLELQGHKLDSGPVNEQIDSFRISMEPKQGIKPRVTEHRDLLIECSGKTEWKAHLESAVKQVVVDGPLGAVCNMTQSFLQNKAFAALGKDCVNALFMHITSVSGSLEDTRRFLTWLSKAQPQLFYKPLFSCSASTTPSSLLTNLKVVKTISDVLGPARFWTQADPQMVVIVLMGDVAPKQPKGKGKEGDKITVNVKLGRYAVLIHLIEALDRLDEPAGSGSKLRAFIESVEARLAAFLIAEERDGSLPEGYRGLICQLLFKMRVTTMSIKRSAWLPPMLAWFSELAGADPYRNTDTKADDEQLNTLRTLYQGMAVSADIMDKPTPMVNSPPSKWTGGTARRDSLPLLGERQRAIFENTLAKTLPFLLVTVHAALSLEDWERLLPRLWHYYDSSRPSRKALTFLIEKCAEKIPSQLKAIIISDLTSTCNFVRSHALSKIAMLFGWRYQVLAQRILTDRRGPVFQFTSKTLEFVATEIGSPDWVPSHDVQDAALKRFGRTLPLELRQRLMELGWSEDESLQAKSDWEQVPVSKLPALQYQQEGMNVEKSPSPMRSLTRRGSSGSGSSFTSKRRKAVFAPVLLAMIDDQARLLAVEIDGPISSTSLELVRLFQRDDPTGLLRPIAEGFADDFAASLARLNCILSTLTPGFAYAALNALVGYIKTILRTEHQFRYHALALVTISRLVSGTSEISLRDIRKNKAEHVLLPASIHEDEGGFKVHAPWRDAQLDVQTAQLLFLAEALRANPREVYLYKKMLSNLQIRDSISHLPFARVWLVLIATLFGAVNRNYNDRAELRHFLSNVGNILAIHGQKDLLVTAHAMRVFMLCSARFRRLFATMGLSTIMRPIYDTYNGGNAATRDCIEYASRSFYRIHQDSFVYQACVVISEGEYCAPTVYTLLASLSRGNSESSGVSSGIKDTNTQEETDALVQMLSGPEIALSDLGQAFSEKQSLKQVSAITLEDTVFPKENIIKLFITVIAANPATTRATNFLKLLAGLVPHIKDHPISQDLLREGVEVLGSVIQKGKTGDEAAISAFHPGSTESSLDWLGARREYVFLVEAFARSGGQLGASATKRTLDMVLDLLRRQPESVGPAASSIVSCLAKTHLASSKRTAFLRDIAPLFRMFIAVVDFSGVLDSITALIKRSYFDLEPELTGIIVENYVEPSIRMLASAAEESMAFIVPLRSSAVHLLAAAVFLQGDALDALERHPPSASLLASLVLPLCLLLEAPQEVDREAVYGSLWIRLLHYVLKNRDQQKTKTVKTVSTNQVIAATILLTVQTVKVIFIRASDSISSVKGLWTYISSWLLKVIDGGDASFAESSISVRDTHPRMVDWIIWSLFELLCLHHTPIMIDLRWKMQSTLLDIHKDGERERSNPPSPGFGGPKTSNPPLAFASQSFSGRARRVSSMRHPSASGNMTGGFQTHSRFPSTNYDMLGFGHPASQPMNASGSGSHSHSRTSSTNLAPTPEQTTKTGHHSRMPSQQQFLTPQINTGKVGQHGRMPSQSSLSGFGYSFGAGAGGSASNEMRSSSHGFVRPSFSALSARRASKPVFEVFQNNVSAGTHHRSVSTSGDIRKPSIVSGHGDRHFSQAQVHAQGDGAGAVVHLLTTPNQILSATSGHFPTFSPSPTTSPISPTGRFKFPPGGASDHRHGLEKKVDSPLKEVRVTNERLGQMARRSLRVVKLINGFELDEVEQEALGRGQGEEEEDDEDILKSWNVLEALHVISDQTRLFVEEEFRDIFSPSTVSSDLSFPQEKELAEGDRSMTAPVENEKETGYRKGNGPEDDTNKRESGYSLVPEGYRLGSGMGTGMGMGTRSESMDLSNSFNISIQEYDDEYTHEHQTVGENKGSQDGHANPFFSFNDYDSKRRSSDFKNHNIPLLSVSED</sequence>
<feature type="domain" description="Protein UNC80 C-terminal" evidence="2">
    <location>
        <begin position="1435"/>
        <end position="1666"/>
    </location>
</feature>
<feature type="compositionally biased region" description="Low complexity" evidence="1">
    <location>
        <begin position="2111"/>
        <end position="2124"/>
    </location>
</feature>
<dbReference type="VEuPathDB" id="FungiDB:I303_02770"/>
<dbReference type="KEGG" id="kdj:28966469"/>
<gene>
    <name evidence="3" type="ORF">I303_02770</name>
</gene>
<feature type="compositionally biased region" description="Polar residues" evidence="1">
    <location>
        <begin position="2076"/>
        <end position="2095"/>
    </location>
</feature>
<dbReference type="PANTHER" id="PTHR31781">
    <property type="entry name" value="UNC80"/>
    <property type="match status" value="1"/>
</dbReference>
<name>A0A1A6A9L7_9TREE</name>
<feature type="compositionally biased region" description="Polar residues" evidence="1">
    <location>
        <begin position="2125"/>
        <end position="2135"/>
    </location>
</feature>
<proteinExistence type="predicted"/>
<dbReference type="STRING" id="1296121.A0A1A6A9L7"/>
<organism evidence="3">
    <name type="scientific">Kwoniella dejecticola CBS 10117</name>
    <dbReference type="NCBI Taxonomy" id="1296121"/>
    <lineage>
        <taxon>Eukaryota</taxon>
        <taxon>Fungi</taxon>
        <taxon>Dikarya</taxon>
        <taxon>Basidiomycota</taxon>
        <taxon>Agaricomycotina</taxon>
        <taxon>Tremellomycetes</taxon>
        <taxon>Tremellales</taxon>
        <taxon>Cryptococcaceae</taxon>
        <taxon>Kwoniella</taxon>
    </lineage>
</organism>
<evidence type="ECO:0000259" key="2">
    <source>
        <dbReference type="Pfam" id="PF20262"/>
    </source>
</evidence>
<accession>A0A1A6A9L7</accession>
<feature type="compositionally biased region" description="Polar residues" evidence="1">
    <location>
        <begin position="186"/>
        <end position="202"/>
    </location>
</feature>
<feature type="compositionally biased region" description="Low complexity" evidence="1">
    <location>
        <begin position="1216"/>
        <end position="1231"/>
    </location>
</feature>
<protein>
    <recommendedName>
        <fullName evidence="2">Protein UNC80 C-terminal domain-containing protein</fullName>
    </recommendedName>
</protein>
<dbReference type="OrthoDB" id="5584001at2759"/>
<dbReference type="GO" id="GO:0034703">
    <property type="term" value="C:cation channel complex"/>
    <property type="evidence" value="ECO:0007669"/>
    <property type="project" value="TreeGrafter"/>
</dbReference>
<feature type="region of interest" description="Disordered" evidence="1">
    <location>
        <begin position="2032"/>
        <end position="2144"/>
    </location>
</feature>
<feature type="compositionally biased region" description="Low complexity" evidence="1">
    <location>
        <begin position="91"/>
        <end position="107"/>
    </location>
</feature>
<evidence type="ECO:0000256" key="1">
    <source>
        <dbReference type="SAM" id="MobiDB-lite"/>
    </source>
</evidence>
<feature type="region of interest" description="Disordered" evidence="1">
    <location>
        <begin position="2225"/>
        <end position="2246"/>
    </location>
</feature>
<feature type="region of interest" description="Disordered" evidence="1">
    <location>
        <begin position="1"/>
        <end position="58"/>
    </location>
</feature>
<feature type="region of interest" description="Disordered" evidence="1">
    <location>
        <begin position="2406"/>
        <end position="2456"/>
    </location>
</feature>
<dbReference type="GO" id="GO:0005261">
    <property type="term" value="F:monoatomic cation channel activity"/>
    <property type="evidence" value="ECO:0007669"/>
    <property type="project" value="TreeGrafter"/>
</dbReference>
<feature type="region of interest" description="Disordered" evidence="1">
    <location>
        <begin position="72"/>
        <end position="205"/>
    </location>
</feature>
<feature type="region of interest" description="Disordered" evidence="1">
    <location>
        <begin position="1205"/>
        <end position="1231"/>
    </location>
</feature>
<reference evidence="3" key="1">
    <citation type="submission" date="2013-07" db="EMBL/GenBank/DDBJ databases">
        <title>The Genome Sequence of Cryptococcus dejecticola CBS10117.</title>
        <authorList>
            <consortium name="The Broad Institute Genome Sequencing Platform"/>
            <person name="Cuomo C."/>
            <person name="Litvintseva A."/>
            <person name="Chen Y."/>
            <person name="Heitman J."/>
            <person name="Sun S."/>
            <person name="Springer D."/>
            <person name="Dromer F."/>
            <person name="Young S.K."/>
            <person name="Zeng Q."/>
            <person name="Gargeya S."/>
            <person name="Fitzgerald M."/>
            <person name="Abouelleil A."/>
            <person name="Alvarado L."/>
            <person name="Berlin A.M."/>
            <person name="Chapman S.B."/>
            <person name="Dewar J."/>
            <person name="Goldberg J."/>
            <person name="Griggs A."/>
            <person name="Gujja S."/>
            <person name="Hansen M."/>
            <person name="Howarth C."/>
            <person name="Imamovic A."/>
            <person name="Larimer J."/>
            <person name="McCowan C."/>
            <person name="Murphy C."/>
            <person name="Pearson M."/>
            <person name="Priest M."/>
            <person name="Roberts A."/>
            <person name="Saif S."/>
            <person name="Shea T."/>
            <person name="Sykes S."/>
            <person name="Wortman J."/>
            <person name="Nusbaum C."/>
            <person name="Birren B."/>
        </authorList>
    </citation>
    <scope>NUCLEOTIDE SEQUENCE [LARGE SCALE GENOMIC DNA]</scope>
    <source>
        <strain evidence="3">CBS 10117</strain>
    </source>
</reference>
<evidence type="ECO:0000313" key="3">
    <source>
        <dbReference type="EMBL" id="OBR86756.1"/>
    </source>
</evidence>
<feature type="compositionally biased region" description="Basic and acidic residues" evidence="1">
    <location>
        <begin position="108"/>
        <end position="122"/>
    </location>
</feature>
<feature type="compositionally biased region" description="Polar residues" evidence="1">
    <location>
        <begin position="2048"/>
        <end position="2062"/>
    </location>
</feature>
<dbReference type="GO" id="GO:0055080">
    <property type="term" value="P:monoatomic cation homeostasis"/>
    <property type="evidence" value="ECO:0007669"/>
    <property type="project" value="TreeGrafter"/>
</dbReference>
<dbReference type="GeneID" id="28966469"/>
<feature type="compositionally biased region" description="Basic and acidic residues" evidence="1">
    <location>
        <begin position="2416"/>
        <end position="2425"/>
    </location>
</feature>
<dbReference type="InterPro" id="IPR046460">
    <property type="entry name" value="UNC80_C"/>
</dbReference>
<feature type="compositionally biased region" description="Basic and acidic residues" evidence="1">
    <location>
        <begin position="2526"/>
        <end position="2535"/>
    </location>
</feature>
<feature type="region of interest" description="Disordered" evidence="1">
    <location>
        <begin position="2497"/>
        <end position="2535"/>
    </location>
</feature>
<dbReference type="Pfam" id="PF20262">
    <property type="entry name" value="UNC80_C"/>
    <property type="match status" value="1"/>
</dbReference>
<dbReference type="PANTHER" id="PTHR31781:SF1">
    <property type="entry name" value="PROTEIN UNC-80 HOMOLOG"/>
    <property type="match status" value="1"/>
</dbReference>
<dbReference type="RefSeq" id="XP_018264598.2">
    <property type="nucleotide sequence ID" value="XM_018406104.2"/>
</dbReference>
<feature type="compositionally biased region" description="Polar residues" evidence="1">
    <location>
        <begin position="32"/>
        <end position="51"/>
    </location>
</feature>